<name>A0A2K1QKI0_9PEZI</name>
<organism evidence="2 3">
    <name type="scientific">Sphaceloma murrayae</name>
    <dbReference type="NCBI Taxonomy" id="2082308"/>
    <lineage>
        <taxon>Eukaryota</taxon>
        <taxon>Fungi</taxon>
        <taxon>Dikarya</taxon>
        <taxon>Ascomycota</taxon>
        <taxon>Pezizomycotina</taxon>
        <taxon>Dothideomycetes</taxon>
        <taxon>Dothideomycetidae</taxon>
        <taxon>Myriangiales</taxon>
        <taxon>Elsinoaceae</taxon>
        <taxon>Sphaceloma</taxon>
    </lineage>
</organism>
<evidence type="ECO:0000256" key="1">
    <source>
        <dbReference type="SAM" id="MobiDB-lite"/>
    </source>
</evidence>
<feature type="compositionally biased region" description="Basic and acidic residues" evidence="1">
    <location>
        <begin position="147"/>
        <end position="156"/>
    </location>
</feature>
<proteinExistence type="predicted"/>
<feature type="region of interest" description="Disordered" evidence="1">
    <location>
        <begin position="60"/>
        <end position="112"/>
    </location>
</feature>
<keyword evidence="3" id="KW-1185">Reference proteome</keyword>
<gene>
    <name evidence="2" type="ORF">CAC42_4117</name>
</gene>
<reference evidence="2 3" key="1">
    <citation type="submission" date="2017-06" db="EMBL/GenBank/DDBJ databases">
        <title>Draft genome sequence of a variant of Elsinoe murrayae.</title>
        <authorList>
            <person name="Cheng Q."/>
        </authorList>
    </citation>
    <scope>NUCLEOTIDE SEQUENCE [LARGE SCALE GENOMIC DNA]</scope>
    <source>
        <strain evidence="2 3">CQ-2017a</strain>
    </source>
</reference>
<sequence length="275" mass="30779">MEGHGNVDRESTLCAFNMQLEHIRNRLVQPHVDLFEDERLALRLLKRDLKQGIRRLTTARVQPAPLGDSQRAPLQSVPSTNPPRPFSGRAPTAQRDDGPGDHSSSLFVSPGLHDLDHTTSHVLPLFAAPNTNAVGSDLKGRRRQDSKKRDRDDRGTEMVAQDTSTSKTPYGPTTKRTKRLKRHSEGEDDEDVEDDDKHQNAEQLAFIKTEPREFSWNYNSPVGPKKCDYQNCAACNTICIEVGAAASDCKHDYFQDCIENMFRLAVADDAAYPPS</sequence>
<evidence type="ECO:0000313" key="2">
    <source>
        <dbReference type="EMBL" id="PNS15665.1"/>
    </source>
</evidence>
<evidence type="ECO:0000313" key="3">
    <source>
        <dbReference type="Proteomes" id="UP000243797"/>
    </source>
</evidence>
<dbReference type="Proteomes" id="UP000243797">
    <property type="component" value="Unassembled WGS sequence"/>
</dbReference>
<dbReference type="AlphaFoldDB" id="A0A2K1QKI0"/>
<dbReference type="EMBL" id="NKHZ01000068">
    <property type="protein sequence ID" value="PNS15665.1"/>
    <property type="molecule type" value="Genomic_DNA"/>
</dbReference>
<feature type="region of interest" description="Disordered" evidence="1">
    <location>
        <begin position="130"/>
        <end position="199"/>
    </location>
</feature>
<protein>
    <submittedName>
        <fullName evidence="2">Chromatin structure-remodeling complex subunit sfh1</fullName>
    </submittedName>
</protein>
<dbReference type="InParanoid" id="A0A2K1QKI0"/>
<accession>A0A2K1QKI0</accession>
<comment type="caution">
    <text evidence="2">The sequence shown here is derived from an EMBL/GenBank/DDBJ whole genome shotgun (WGS) entry which is preliminary data.</text>
</comment>